<evidence type="ECO:0000313" key="3">
    <source>
        <dbReference type="Proteomes" id="UP000321933"/>
    </source>
</evidence>
<dbReference type="CDD" id="cd02440">
    <property type="entry name" value="AdoMet_MTases"/>
    <property type="match status" value="1"/>
</dbReference>
<evidence type="ECO:0000259" key="1">
    <source>
        <dbReference type="Pfam" id="PF08241"/>
    </source>
</evidence>
<dbReference type="GO" id="GO:0032259">
    <property type="term" value="P:methylation"/>
    <property type="evidence" value="ECO:0007669"/>
    <property type="project" value="UniProtKB-KW"/>
</dbReference>
<organism evidence="2 3">
    <name type="scientific">Parahaliea aestuarii</name>
    <dbReference type="NCBI Taxonomy" id="1852021"/>
    <lineage>
        <taxon>Bacteria</taxon>
        <taxon>Pseudomonadati</taxon>
        <taxon>Pseudomonadota</taxon>
        <taxon>Gammaproteobacteria</taxon>
        <taxon>Cellvibrionales</taxon>
        <taxon>Halieaceae</taxon>
        <taxon>Parahaliea</taxon>
    </lineage>
</organism>
<dbReference type="GO" id="GO:0008757">
    <property type="term" value="F:S-adenosylmethionine-dependent methyltransferase activity"/>
    <property type="evidence" value="ECO:0007669"/>
    <property type="project" value="InterPro"/>
</dbReference>
<protein>
    <submittedName>
        <fullName evidence="2">Class I SAM-dependent methyltransferase</fullName>
    </submittedName>
</protein>
<dbReference type="EMBL" id="VRYZ01000007">
    <property type="protein sequence ID" value="TXS90042.1"/>
    <property type="molecule type" value="Genomic_DNA"/>
</dbReference>
<dbReference type="Proteomes" id="UP000321933">
    <property type="component" value="Unassembled WGS sequence"/>
</dbReference>
<dbReference type="AlphaFoldDB" id="A0A5C8ZQY7"/>
<sequence length="213" mass="23558">MTDTATQAKWDKLAPNFDLMAGRGTEARWLPVKQQLYSRMGDGRILFMALGTGLDIAAFPPDRQITAIDISPAMLQVAEPRVADYPGNLEARVMDVHELEFPDNHFDQVFTACSFCSVPRPVDGLRSLYRVLKPGGELCMFEHTGSRYFPFSAMMHLMTLLTEKVGPAMNRRTVGNVQAAGFELESLDHVFLDVVKTIVARKPAAPQASSISP</sequence>
<comment type="caution">
    <text evidence="2">The sequence shown here is derived from an EMBL/GenBank/DDBJ whole genome shotgun (WGS) entry which is preliminary data.</text>
</comment>
<reference evidence="2 3" key="1">
    <citation type="submission" date="2019-08" db="EMBL/GenBank/DDBJ databases">
        <title>Parahaliea maris sp. nov., isolated from the surface seawater.</title>
        <authorList>
            <person name="Liu Y."/>
        </authorList>
    </citation>
    <scope>NUCLEOTIDE SEQUENCE [LARGE SCALE GENOMIC DNA]</scope>
    <source>
        <strain evidence="2 3">S2-26</strain>
    </source>
</reference>
<dbReference type="Gene3D" id="3.40.50.150">
    <property type="entry name" value="Vaccinia Virus protein VP39"/>
    <property type="match status" value="1"/>
</dbReference>
<keyword evidence="2" id="KW-0808">Transferase</keyword>
<dbReference type="PANTHER" id="PTHR42912:SF80">
    <property type="entry name" value="METHYLTRANSFERASE DOMAIN-CONTAINING PROTEIN"/>
    <property type="match status" value="1"/>
</dbReference>
<evidence type="ECO:0000313" key="2">
    <source>
        <dbReference type="EMBL" id="TXS90042.1"/>
    </source>
</evidence>
<gene>
    <name evidence="2" type="ORF">FVW59_15685</name>
</gene>
<accession>A0A5C8ZQY7</accession>
<dbReference type="InterPro" id="IPR013216">
    <property type="entry name" value="Methyltransf_11"/>
</dbReference>
<dbReference type="InterPro" id="IPR050508">
    <property type="entry name" value="Methyltransf_Superfamily"/>
</dbReference>
<dbReference type="RefSeq" id="WP_148065305.1">
    <property type="nucleotide sequence ID" value="NZ_VRYZ01000007.1"/>
</dbReference>
<name>A0A5C8ZQY7_9GAMM</name>
<dbReference type="InterPro" id="IPR029063">
    <property type="entry name" value="SAM-dependent_MTases_sf"/>
</dbReference>
<dbReference type="SUPFAM" id="SSF53335">
    <property type="entry name" value="S-adenosyl-L-methionine-dependent methyltransferases"/>
    <property type="match status" value="1"/>
</dbReference>
<feature type="domain" description="Methyltransferase type 11" evidence="1">
    <location>
        <begin position="50"/>
        <end position="139"/>
    </location>
</feature>
<dbReference type="OrthoDB" id="323463at2"/>
<keyword evidence="2" id="KW-0489">Methyltransferase</keyword>
<dbReference type="Pfam" id="PF08241">
    <property type="entry name" value="Methyltransf_11"/>
    <property type="match status" value="1"/>
</dbReference>
<proteinExistence type="predicted"/>
<keyword evidence="3" id="KW-1185">Reference proteome</keyword>
<dbReference type="PANTHER" id="PTHR42912">
    <property type="entry name" value="METHYLTRANSFERASE"/>
    <property type="match status" value="1"/>
</dbReference>